<dbReference type="EnsemblMetazoa" id="PPAI007896-RA">
    <property type="protein sequence ID" value="PPAI007896-PA"/>
    <property type="gene ID" value="PPAI007896"/>
</dbReference>
<keyword evidence="3" id="KW-1185">Reference proteome</keyword>
<proteinExistence type="predicted"/>
<evidence type="ECO:0000259" key="1">
    <source>
        <dbReference type="Pfam" id="PF12777"/>
    </source>
</evidence>
<dbReference type="VEuPathDB" id="VectorBase:PPAI007896"/>
<reference evidence="2" key="1">
    <citation type="submission" date="2022-08" db="UniProtKB">
        <authorList>
            <consortium name="EnsemblMetazoa"/>
        </authorList>
    </citation>
    <scope>IDENTIFICATION</scope>
    <source>
        <strain evidence="2">Israel</strain>
    </source>
</reference>
<dbReference type="Proteomes" id="UP000092462">
    <property type="component" value="Unassembled WGS sequence"/>
</dbReference>
<sequence>MIGLVKLDACSSEVAVLRVTLDEQEVVMMEKQEEADKVLEVLQKENAVVSFERSSVAEDERNVRKIEAEIAETARECEAEVKLAEPAIVQAEAALNTLDKKNLTELKSFGTPPPGVELVTQAVLVLFARGRIPRDRSWKACRAMMGKADTFLSNLKTFDKENIKPETIEAILPYLKDPSFHPEKMRAKSSAAAGLCAWVINIHKFHKVYSDVKPKLDKLAMTRKQLAEEQGLVKLDACSSEVAVLRVTLDEQEIVMMEKKEEADKVLEVLQKENAVVSFERSSVSEDERNVRKIEAEIAETARECEAEVKLAEPAIVQAEAALNTLDKKNLTELKSFGTPPPGVELVTQAVLVLFARGRIPRDRSWKACRAMMGKADTFLSNLKTFDKENIKPETIEAILPYLKDPSFHPEKMRAKSSAAAGLCAWVINIHKFHKVYSDVKPKLDKLAMTRKQLAEEQVSTLICLMYLHYDCIWQRYNKFIASLSGFGGN</sequence>
<dbReference type="InterPro" id="IPR026983">
    <property type="entry name" value="DHC"/>
</dbReference>
<dbReference type="Gene3D" id="1.20.920.20">
    <property type="match status" value="2"/>
</dbReference>
<name>A0A1B0DIB2_PHLPP</name>
<dbReference type="GO" id="GO:0051959">
    <property type="term" value="F:dynein light intermediate chain binding"/>
    <property type="evidence" value="ECO:0007669"/>
    <property type="project" value="InterPro"/>
</dbReference>
<dbReference type="Pfam" id="PF12777">
    <property type="entry name" value="MT"/>
    <property type="match status" value="1"/>
</dbReference>
<dbReference type="AlphaFoldDB" id="A0A1B0DIB2"/>
<dbReference type="GO" id="GO:0045505">
    <property type="term" value="F:dynein intermediate chain binding"/>
    <property type="evidence" value="ECO:0007669"/>
    <property type="project" value="InterPro"/>
</dbReference>
<accession>A0A1B0DIB2</accession>
<dbReference type="EMBL" id="AJVK01034334">
    <property type="status" value="NOT_ANNOTATED_CDS"/>
    <property type="molecule type" value="Genomic_DNA"/>
</dbReference>
<dbReference type="GO" id="GO:0007018">
    <property type="term" value="P:microtubule-based movement"/>
    <property type="evidence" value="ECO:0007669"/>
    <property type="project" value="InterPro"/>
</dbReference>
<dbReference type="EMBL" id="AJVK01034333">
    <property type="status" value="NOT_ANNOTATED_CDS"/>
    <property type="molecule type" value="Genomic_DNA"/>
</dbReference>
<evidence type="ECO:0000313" key="3">
    <source>
        <dbReference type="Proteomes" id="UP000092462"/>
    </source>
</evidence>
<dbReference type="VEuPathDB" id="VectorBase:PPAPM1_008392"/>
<feature type="domain" description="Dynein heavy chain coiled coil stalk" evidence="1">
    <location>
        <begin position="229"/>
        <end position="458"/>
    </location>
</feature>
<dbReference type="GO" id="GO:0030286">
    <property type="term" value="C:dynein complex"/>
    <property type="evidence" value="ECO:0007669"/>
    <property type="project" value="InterPro"/>
</dbReference>
<dbReference type="InterPro" id="IPR024743">
    <property type="entry name" value="Dynein_HC_stalk"/>
</dbReference>
<protein>
    <recommendedName>
        <fullName evidence="1">Dynein heavy chain coiled coil stalk domain-containing protein</fullName>
    </recommendedName>
</protein>
<organism evidence="2 3">
    <name type="scientific">Phlebotomus papatasi</name>
    <name type="common">Sandfly</name>
    <dbReference type="NCBI Taxonomy" id="29031"/>
    <lineage>
        <taxon>Eukaryota</taxon>
        <taxon>Metazoa</taxon>
        <taxon>Ecdysozoa</taxon>
        <taxon>Arthropoda</taxon>
        <taxon>Hexapoda</taxon>
        <taxon>Insecta</taxon>
        <taxon>Pterygota</taxon>
        <taxon>Neoptera</taxon>
        <taxon>Endopterygota</taxon>
        <taxon>Diptera</taxon>
        <taxon>Nematocera</taxon>
        <taxon>Psychodoidea</taxon>
        <taxon>Psychodidae</taxon>
        <taxon>Phlebotomus</taxon>
        <taxon>Phlebotomus</taxon>
    </lineage>
</organism>
<dbReference type="PANTHER" id="PTHR45703">
    <property type="entry name" value="DYNEIN HEAVY CHAIN"/>
    <property type="match status" value="1"/>
</dbReference>
<evidence type="ECO:0000313" key="2">
    <source>
        <dbReference type="EnsemblMetazoa" id="PPAI007896-PA"/>
    </source>
</evidence>
<dbReference type="PANTHER" id="PTHR45703:SF8">
    <property type="entry name" value="DYNEINS HEAVY CHAIN"/>
    <property type="match status" value="1"/>
</dbReference>